<gene>
    <name evidence="2" type="ORF">H0H81_005720</name>
</gene>
<reference evidence="2" key="2">
    <citation type="submission" date="2021-10" db="EMBL/GenBank/DDBJ databases">
        <title>Phylogenomics reveals ancestral predisposition of the termite-cultivated fungus Termitomyces towards a domesticated lifestyle.</title>
        <authorList>
            <person name="Auxier B."/>
            <person name="Grum-Grzhimaylo A."/>
            <person name="Cardenas M.E."/>
            <person name="Lodge J.D."/>
            <person name="Laessoe T."/>
            <person name="Pedersen O."/>
            <person name="Smith M.E."/>
            <person name="Kuyper T.W."/>
            <person name="Franco-Molano E.A."/>
            <person name="Baroni T.J."/>
            <person name="Aanen D.K."/>
        </authorList>
    </citation>
    <scope>NUCLEOTIDE SEQUENCE</scope>
    <source>
        <strain evidence="2">D49</strain>
    </source>
</reference>
<evidence type="ECO:0000313" key="3">
    <source>
        <dbReference type="Proteomes" id="UP000717328"/>
    </source>
</evidence>
<dbReference type="GO" id="GO:0032040">
    <property type="term" value="C:small-subunit processome"/>
    <property type="evidence" value="ECO:0007669"/>
    <property type="project" value="TreeGrafter"/>
</dbReference>
<evidence type="ECO:0000256" key="1">
    <source>
        <dbReference type="SAM" id="MobiDB-lite"/>
    </source>
</evidence>
<feature type="compositionally biased region" description="Basic residues" evidence="1">
    <location>
        <begin position="54"/>
        <end position="63"/>
    </location>
</feature>
<feature type="region of interest" description="Disordered" evidence="1">
    <location>
        <begin position="48"/>
        <end position="78"/>
    </location>
</feature>
<sequence>MFLSAIYTRLASSSGTLIPALFSALPPTHEVHAFKVALCQKLLTDPAPAQARRVQPRARKNSHAPRPPPSKAKDQQAHPIPGYTEFQRLLEAPGPADFVGAVMGRIRFELVVAYGALQSGNRDKGKGRDRDREWVLALREGRVRDVVRRAVDEPLREMALCLVGSWGGIFEFQKLSPPPSAAITPKGGKMDSLFAKADAIQPLGKKRKSSHPQKKAKDASDRTLHSVAQHTSILRSFSKLPEAQGTYQHIANKKLRNELNRHTAQASRAKALQEDAEMLLMDEAGTIELEGEMERTWRVGQDEIVLGAGQEAAKGRREWKLDGGPYRARYTRNGRHLAIAGRTGHVATFDWLTGTLHLELQLQETCRDITFLHDQSHYAVAQKKYVFIYDRDGVELHCLKSHIEPTRLEFLPYHWLLASIVRPPTSSFLFSK</sequence>
<dbReference type="SUPFAM" id="SSF50978">
    <property type="entry name" value="WD40 repeat-like"/>
    <property type="match status" value="1"/>
</dbReference>
<dbReference type="AlphaFoldDB" id="A0A9P7GEM2"/>
<keyword evidence="3" id="KW-1185">Reference proteome</keyword>
<dbReference type="InterPro" id="IPR040315">
    <property type="entry name" value="WDR46/Utp7"/>
</dbReference>
<dbReference type="GO" id="GO:0000462">
    <property type="term" value="P:maturation of SSU-rRNA from tricistronic rRNA transcript (SSU-rRNA, 5.8S rRNA, LSU-rRNA)"/>
    <property type="evidence" value="ECO:0007669"/>
    <property type="project" value="TreeGrafter"/>
</dbReference>
<accession>A0A9P7GEM2</accession>
<proteinExistence type="predicted"/>
<dbReference type="GO" id="GO:0030686">
    <property type="term" value="C:90S preribosome"/>
    <property type="evidence" value="ECO:0007669"/>
    <property type="project" value="TreeGrafter"/>
</dbReference>
<dbReference type="PANTHER" id="PTHR14085">
    <property type="entry name" value="WD-REPEAT PROTEIN BING4"/>
    <property type="match status" value="1"/>
</dbReference>
<evidence type="ECO:0000313" key="2">
    <source>
        <dbReference type="EMBL" id="KAG5649172.1"/>
    </source>
</evidence>
<feature type="compositionally biased region" description="Basic and acidic residues" evidence="1">
    <location>
        <begin position="215"/>
        <end position="224"/>
    </location>
</feature>
<reference evidence="2" key="1">
    <citation type="submission" date="2021-02" db="EMBL/GenBank/DDBJ databases">
        <authorList>
            <person name="Nieuwenhuis M."/>
            <person name="Van De Peppel L.J.J."/>
        </authorList>
    </citation>
    <scope>NUCLEOTIDE SEQUENCE</scope>
    <source>
        <strain evidence="2">D49</strain>
    </source>
</reference>
<dbReference type="OrthoDB" id="10251154at2759"/>
<organism evidence="2 3">
    <name type="scientific">Sphagnurus paluster</name>
    <dbReference type="NCBI Taxonomy" id="117069"/>
    <lineage>
        <taxon>Eukaryota</taxon>
        <taxon>Fungi</taxon>
        <taxon>Dikarya</taxon>
        <taxon>Basidiomycota</taxon>
        <taxon>Agaricomycotina</taxon>
        <taxon>Agaricomycetes</taxon>
        <taxon>Agaricomycetidae</taxon>
        <taxon>Agaricales</taxon>
        <taxon>Tricholomatineae</taxon>
        <taxon>Lyophyllaceae</taxon>
        <taxon>Sphagnurus</taxon>
    </lineage>
</organism>
<feature type="compositionally biased region" description="Basic residues" evidence="1">
    <location>
        <begin position="204"/>
        <end position="214"/>
    </location>
</feature>
<dbReference type="Proteomes" id="UP000717328">
    <property type="component" value="Unassembled WGS sequence"/>
</dbReference>
<dbReference type="InterPro" id="IPR036322">
    <property type="entry name" value="WD40_repeat_dom_sf"/>
</dbReference>
<dbReference type="EMBL" id="JABCKI010001455">
    <property type="protein sequence ID" value="KAG5649172.1"/>
    <property type="molecule type" value="Genomic_DNA"/>
</dbReference>
<feature type="region of interest" description="Disordered" evidence="1">
    <location>
        <begin position="203"/>
        <end position="224"/>
    </location>
</feature>
<dbReference type="InterPro" id="IPR015943">
    <property type="entry name" value="WD40/YVTN_repeat-like_dom_sf"/>
</dbReference>
<dbReference type="PANTHER" id="PTHR14085:SF3">
    <property type="entry name" value="WD REPEAT-CONTAINING PROTEIN 46"/>
    <property type="match status" value="1"/>
</dbReference>
<protein>
    <submittedName>
        <fullName evidence="2">Uncharacterized protein</fullName>
    </submittedName>
</protein>
<name>A0A9P7GEM2_9AGAR</name>
<comment type="caution">
    <text evidence="2">The sequence shown here is derived from an EMBL/GenBank/DDBJ whole genome shotgun (WGS) entry which is preliminary data.</text>
</comment>
<dbReference type="Gene3D" id="2.130.10.10">
    <property type="entry name" value="YVTN repeat-like/Quinoprotein amine dehydrogenase"/>
    <property type="match status" value="1"/>
</dbReference>